<protein>
    <submittedName>
        <fullName evidence="1">Uncharacterized protein</fullName>
    </submittedName>
</protein>
<dbReference type="InterPro" id="IPR013785">
    <property type="entry name" value="Aldolase_TIM"/>
</dbReference>
<feature type="non-terminal residue" evidence="1">
    <location>
        <position position="1"/>
    </location>
</feature>
<name>X1L9Z5_9ZZZZ</name>
<gene>
    <name evidence="1" type="ORF">S06H3_20741</name>
</gene>
<dbReference type="EMBL" id="BARV01010783">
    <property type="protein sequence ID" value="GAI16142.1"/>
    <property type="molecule type" value="Genomic_DNA"/>
</dbReference>
<organism evidence="1">
    <name type="scientific">marine sediment metagenome</name>
    <dbReference type="NCBI Taxonomy" id="412755"/>
    <lineage>
        <taxon>unclassified sequences</taxon>
        <taxon>metagenomes</taxon>
        <taxon>ecological metagenomes</taxon>
    </lineage>
</organism>
<comment type="caution">
    <text evidence="1">The sequence shown here is derived from an EMBL/GenBank/DDBJ whole genome shotgun (WGS) entry which is preliminary data.</text>
</comment>
<dbReference type="Gene3D" id="3.20.20.70">
    <property type="entry name" value="Aldolase class I"/>
    <property type="match status" value="1"/>
</dbReference>
<sequence>GLGALFGLYRFPIEEIESLRLHAEELERNFGKKPARVCFPSANELRNIGVDIPYFIKRGSYNNGREELVEMGHYEKFDELLYALAKLAIPTISIVSSERDGPAMLRILDKYATCTTLNVHSGVGDNANIFCRNGEGSKVHFEQTTDFPREPIKTKQDMIKRGYNPILNI</sequence>
<accession>X1L9Z5</accession>
<proteinExistence type="predicted"/>
<reference evidence="1" key="1">
    <citation type="journal article" date="2014" name="Front. Microbiol.">
        <title>High frequency of phylogenetically diverse reductive dehalogenase-homologous genes in deep subseafloor sedimentary metagenomes.</title>
        <authorList>
            <person name="Kawai M."/>
            <person name="Futagami T."/>
            <person name="Toyoda A."/>
            <person name="Takaki Y."/>
            <person name="Nishi S."/>
            <person name="Hori S."/>
            <person name="Arai W."/>
            <person name="Tsubouchi T."/>
            <person name="Morono Y."/>
            <person name="Uchiyama I."/>
            <person name="Ito T."/>
            <person name="Fujiyama A."/>
            <person name="Inagaki F."/>
            <person name="Takami H."/>
        </authorList>
    </citation>
    <scope>NUCLEOTIDE SEQUENCE</scope>
    <source>
        <strain evidence="1">Expedition CK06-06</strain>
    </source>
</reference>
<dbReference type="AlphaFoldDB" id="X1L9Z5"/>
<evidence type="ECO:0000313" key="1">
    <source>
        <dbReference type="EMBL" id="GAI16142.1"/>
    </source>
</evidence>